<evidence type="ECO:0000313" key="3">
    <source>
        <dbReference type="EMBL" id="KAK7036130.1"/>
    </source>
</evidence>
<feature type="transmembrane region" description="Helical" evidence="2">
    <location>
        <begin position="310"/>
        <end position="327"/>
    </location>
</feature>
<dbReference type="Proteomes" id="UP001362999">
    <property type="component" value="Unassembled WGS sequence"/>
</dbReference>
<evidence type="ECO:0000313" key="4">
    <source>
        <dbReference type="Proteomes" id="UP001362999"/>
    </source>
</evidence>
<reference evidence="3 4" key="1">
    <citation type="journal article" date="2024" name="J Genomics">
        <title>Draft genome sequencing and assembly of Favolaschia claudopus CIRM-BRFM 2984 isolated from oak limbs.</title>
        <authorList>
            <person name="Navarro D."/>
            <person name="Drula E."/>
            <person name="Chaduli D."/>
            <person name="Cazenave R."/>
            <person name="Ahrendt S."/>
            <person name="Wang J."/>
            <person name="Lipzen A."/>
            <person name="Daum C."/>
            <person name="Barry K."/>
            <person name="Grigoriev I.V."/>
            <person name="Favel A."/>
            <person name="Rosso M.N."/>
            <person name="Martin F."/>
        </authorList>
    </citation>
    <scope>NUCLEOTIDE SEQUENCE [LARGE SCALE GENOMIC DNA]</scope>
    <source>
        <strain evidence="3 4">CIRM-BRFM 2984</strain>
    </source>
</reference>
<protein>
    <submittedName>
        <fullName evidence="3">Uncharacterized protein</fullName>
    </submittedName>
</protein>
<sequence>MPLAAREGQDQVDEPTISHRQPDTDELPEGGRNAYYHPADSQYRAGESALTSQPTPNLDESTRGRSPHPRGRRNPSVESARVSRRPGHILSSRPISGAGPSVRLPTRESDAPRPPSSTPPPPVMPQIRYIHGPMHEPTRIFPAAPSTQDNPYGVNPSQNEPIRYVPGLSARGRAPSPVGSRRSNYSSRPGPVPTPGYYSPFIPRNLAGIQVPYSTEPPVIPSGTWNPWSEQPYVSVDPFKYSSRNESRPNYPYSGGYVPPSPATPGSPSERPDLSDNPTPGQNRPSRPNTSMPMPVLTPPLRRPRYRRTWRYRLADVLSFLLILFFVRVPRQIYLHVLLRLPSLYFSRVSRLFEDAELSLPDIRRMAVANANQWRDNTPGALLTTWLPPDSAVPPHLLNFKYSWEGFIDSLIREWKTQNVIATLMLSAILTMLQIDAAAADPIARTTALLSLICALMSVLFGSMYIIRFGTMRKMYKAATWADEAQKSRQSILWNVWILLAIPGVWMAWSIILFVTCIMAFAWRTGAANDPEEGALSHNAALGLRIGTSALLVVALVYFILIIRTFRKYGDSMDKKWNEKVIQWAHEGRYPAITTQPGYWEPDALKGRSSLRGNRYSRPYGSGSSFEPAPIQRSDSSGPRRGRHSSVRPRGPDPAAPPTPALPFDRPFENKSDSASLPLFDAVKVMDLVHGGVRTYPRPNDLRRRDILLSDWDSFITALGNIWFDDIVVAPISETTKLMTLWNEKFFEPRSTHVILCDEEPNIGVRNHAVYIVHRSPQGSYGPMPSPQTYGLKTIAVVQLNGNSDSVPLGERTKIASQPSNGRRSRASSPSRPKHHSNSSFYVVDWPPSTPSESGPSSPNQRTKDTIVIRAS</sequence>
<name>A0AAW0CC18_9AGAR</name>
<dbReference type="EMBL" id="JAWWNJ010000019">
    <property type="protein sequence ID" value="KAK7036130.1"/>
    <property type="molecule type" value="Genomic_DNA"/>
</dbReference>
<feature type="compositionally biased region" description="Pro residues" evidence="1">
    <location>
        <begin position="112"/>
        <end position="124"/>
    </location>
</feature>
<feature type="transmembrane region" description="Helical" evidence="2">
    <location>
        <begin position="446"/>
        <end position="467"/>
    </location>
</feature>
<feature type="transmembrane region" description="Helical" evidence="2">
    <location>
        <begin position="420"/>
        <end position="440"/>
    </location>
</feature>
<organism evidence="3 4">
    <name type="scientific">Favolaschia claudopus</name>
    <dbReference type="NCBI Taxonomy" id="2862362"/>
    <lineage>
        <taxon>Eukaryota</taxon>
        <taxon>Fungi</taxon>
        <taxon>Dikarya</taxon>
        <taxon>Basidiomycota</taxon>
        <taxon>Agaricomycotina</taxon>
        <taxon>Agaricomycetes</taxon>
        <taxon>Agaricomycetidae</taxon>
        <taxon>Agaricales</taxon>
        <taxon>Marasmiineae</taxon>
        <taxon>Mycenaceae</taxon>
        <taxon>Favolaschia</taxon>
    </lineage>
</organism>
<keyword evidence="4" id="KW-1185">Reference proteome</keyword>
<feature type="transmembrane region" description="Helical" evidence="2">
    <location>
        <begin position="542"/>
        <end position="563"/>
    </location>
</feature>
<dbReference type="AlphaFoldDB" id="A0AAW0CC18"/>
<evidence type="ECO:0000256" key="2">
    <source>
        <dbReference type="SAM" id="Phobius"/>
    </source>
</evidence>
<feature type="compositionally biased region" description="Polar residues" evidence="1">
    <location>
        <begin position="276"/>
        <end position="292"/>
    </location>
</feature>
<keyword evidence="2" id="KW-0472">Membrane</keyword>
<feature type="transmembrane region" description="Helical" evidence="2">
    <location>
        <begin position="496"/>
        <end position="522"/>
    </location>
</feature>
<keyword evidence="2" id="KW-0812">Transmembrane</keyword>
<gene>
    <name evidence="3" type="ORF">R3P38DRAFT_2910716</name>
</gene>
<comment type="caution">
    <text evidence="3">The sequence shown here is derived from an EMBL/GenBank/DDBJ whole genome shotgun (WGS) entry which is preliminary data.</text>
</comment>
<feature type="region of interest" description="Disordered" evidence="1">
    <location>
        <begin position="617"/>
        <end position="668"/>
    </location>
</feature>
<feature type="compositionally biased region" description="Pro residues" evidence="1">
    <location>
        <begin position="652"/>
        <end position="661"/>
    </location>
</feature>
<accession>A0AAW0CC18</accession>
<feature type="region of interest" description="Disordered" evidence="1">
    <location>
        <begin position="1"/>
        <end position="196"/>
    </location>
</feature>
<feature type="region of interest" description="Disordered" evidence="1">
    <location>
        <begin position="803"/>
        <end position="872"/>
    </location>
</feature>
<feature type="region of interest" description="Disordered" evidence="1">
    <location>
        <begin position="250"/>
        <end position="299"/>
    </location>
</feature>
<feature type="compositionally biased region" description="Polar residues" evidence="1">
    <location>
        <begin position="145"/>
        <end position="160"/>
    </location>
</feature>
<proteinExistence type="predicted"/>
<feature type="compositionally biased region" description="Polar residues" evidence="1">
    <location>
        <begin position="49"/>
        <end position="59"/>
    </location>
</feature>
<feature type="compositionally biased region" description="Basic and acidic residues" evidence="1">
    <location>
        <begin position="862"/>
        <end position="872"/>
    </location>
</feature>
<keyword evidence="2" id="KW-1133">Transmembrane helix</keyword>
<evidence type="ECO:0000256" key="1">
    <source>
        <dbReference type="SAM" id="MobiDB-lite"/>
    </source>
</evidence>